<evidence type="ECO:0000256" key="5">
    <source>
        <dbReference type="ARBA" id="ARBA00022898"/>
    </source>
</evidence>
<accession>A0A3A8QJ97</accession>
<protein>
    <submittedName>
        <fullName evidence="8">Aminotransferase class I/II-fold pyridoxal phosphate-dependent enzyme</fullName>
    </submittedName>
</protein>
<evidence type="ECO:0000256" key="4">
    <source>
        <dbReference type="ARBA" id="ARBA00022679"/>
    </source>
</evidence>
<dbReference type="InterPro" id="IPR050106">
    <property type="entry name" value="HistidinolP_aminotransfase"/>
</dbReference>
<organism evidence="8 9">
    <name type="scientific">Corallococcus llansteffanensis</name>
    <dbReference type="NCBI Taxonomy" id="2316731"/>
    <lineage>
        <taxon>Bacteria</taxon>
        <taxon>Pseudomonadati</taxon>
        <taxon>Myxococcota</taxon>
        <taxon>Myxococcia</taxon>
        <taxon>Myxococcales</taxon>
        <taxon>Cystobacterineae</taxon>
        <taxon>Myxococcaceae</taxon>
        <taxon>Corallococcus</taxon>
    </lineage>
</organism>
<gene>
    <name evidence="8" type="ORF">D7V93_00960</name>
</gene>
<dbReference type="Gene3D" id="3.40.640.10">
    <property type="entry name" value="Type I PLP-dependent aspartate aminotransferase-like (Major domain)"/>
    <property type="match status" value="1"/>
</dbReference>
<dbReference type="RefSeq" id="WP_120641519.1">
    <property type="nucleotide sequence ID" value="NZ_RAWB01000005.1"/>
</dbReference>
<dbReference type="SUPFAM" id="SSF53383">
    <property type="entry name" value="PLP-dependent transferases"/>
    <property type="match status" value="1"/>
</dbReference>
<evidence type="ECO:0000313" key="9">
    <source>
        <dbReference type="Proteomes" id="UP000272888"/>
    </source>
</evidence>
<evidence type="ECO:0000256" key="6">
    <source>
        <dbReference type="RuleBase" id="RU003693"/>
    </source>
</evidence>
<dbReference type="InterPro" id="IPR001917">
    <property type="entry name" value="Aminotrans_II_pyridoxalP_BS"/>
</dbReference>
<dbReference type="GO" id="GO:0008483">
    <property type="term" value="F:transaminase activity"/>
    <property type="evidence" value="ECO:0007669"/>
    <property type="project" value="UniProtKB-KW"/>
</dbReference>
<keyword evidence="9" id="KW-1185">Reference proteome</keyword>
<reference evidence="9" key="1">
    <citation type="submission" date="2018-09" db="EMBL/GenBank/DDBJ databases">
        <authorList>
            <person name="Livingstone P.G."/>
            <person name="Whitworth D.E."/>
        </authorList>
    </citation>
    <scope>NUCLEOTIDE SEQUENCE [LARGE SCALE GENOMIC DNA]</scope>
    <source>
        <strain evidence="9">CA051B</strain>
    </source>
</reference>
<dbReference type="Proteomes" id="UP000272888">
    <property type="component" value="Unassembled WGS sequence"/>
</dbReference>
<dbReference type="GO" id="GO:0030170">
    <property type="term" value="F:pyridoxal phosphate binding"/>
    <property type="evidence" value="ECO:0007669"/>
    <property type="project" value="InterPro"/>
</dbReference>
<dbReference type="InterPro" id="IPR015424">
    <property type="entry name" value="PyrdxlP-dep_Trfase"/>
</dbReference>
<evidence type="ECO:0000313" key="8">
    <source>
        <dbReference type="EMBL" id="RKH68637.1"/>
    </source>
</evidence>
<dbReference type="InterPro" id="IPR015421">
    <property type="entry name" value="PyrdxlP-dep_Trfase_major"/>
</dbReference>
<dbReference type="Gene3D" id="3.90.1150.10">
    <property type="entry name" value="Aspartate Aminotransferase, domain 1"/>
    <property type="match status" value="1"/>
</dbReference>
<evidence type="ECO:0000259" key="7">
    <source>
        <dbReference type="Pfam" id="PF00155"/>
    </source>
</evidence>
<evidence type="ECO:0000256" key="3">
    <source>
        <dbReference type="ARBA" id="ARBA00022576"/>
    </source>
</evidence>
<keyword evidence="5 6" id="KW-0663">Pyridoxal phosphate</keyword>
<dbReference type="InterPro" id="IPR015422">
    <property type="entry name" value="PyrdxlP-dep_Trfase_small"/>
</dbReference>
<comment type="cofactor">
    <cofactor evidence="1 6">
        <name>pyridoxal 5'-phosphate</name>
        <dbReference type="ChEBI" id="CHEBI:597326"/>
    </cofactor>
</comment>
<proteinExistence type="inferred from homology"/>
<dbReference type="PANTHER" id="PTHR43643:SF3">
    <property type="entry name" value="HISTIDINOL-PHOSPHATE AMINOTRANSFERASE"/>
    <property type="match status" value="1"/>
</dbReference>
<comment type="caution">
    <text evidence="8">The sequence shown here is derived from an EMBL/GenBank/DDBJ whole genome shotgun (WGS) entry which is preliminary data.</text>
</comment>
<dbReference type="Pfam" id="PF00155">
    <property type="entry name" value="Aminotran_1_2"/>
    <property type="match status" value="1"/>
</dbReference>
<name>A0A3A8QJ97_9BACT</name>
<dbReference type="PROSITE" id="PS00599">
    <property type="entry name" value="AA_TRANSFER_CLASS_2"/>
    <property type="match status" value="1"/>
</dbReference>
<dbReference type="InterPro" id="IPR004839">
    <property type="entry name" value="Aminotransferase_I/II_large"/>
</dbReference>
<keyword evidence="3 8" id="KW-0032">Aminotransferase</keyword>
<evidence type="ECO:0000256" key="1">
    <source>
        <dbReference type="ARBA" id="ARBA00001933"/>
    </source>
</evidence>
<dbReference type="PANTHER" id="PTHR43643">
    <property type="entry name" value="HISTIDINOL-PHOSPHATE AMINOTRANSFERASE 2"/>
    <property type="match status" value="1"/>
</dbReference>
<sequence>MGFTRVLAGLDITQPFLGPWELERRRGRPFKARLGANECLFGVSPAALRVLSSRGAEIALYSDPVNKALRDSIAGACGLSRDCVVIAEGIEGLLGLFARAFIDPGDVAVNSRGGYPSFDYYVRGCGGRLVHQPYLQSGHNDIDGLLDAARRHDAKLLYLANPDNPTGTLAGPTEIKRLLDGLPAGCVLLLDEAYVEFADPSAVLPTNETRSNLIRLRTFSKAYGLAGARVGYALAEPGLLAQVERIRHHFGVSKLSQEMAHAAFEDRDFLGRVVAETAKGIEDYKALAARLGVTTLPGSGNFVAFDFGDARTAKAVATRLDAHDILVRHVVEPPLDRLIRITVGPQEARAYLTEILLKA</sequence>
<dbReference type="EMBL" id="RAWB01000005">
    <property type="protein sequence ID" value="RKH68637.1"/>
    <property type="molecule type" value="Genomic_DNA"/>
</dbReference>
<dbReference type="CDD" id="cd00609">
    <property type="entry name" value="AAT_like"/>
    <property type="match status" value="1"/>
</dbReference>
<feature type="domain" description="Aminotransferase class I/classII large" evidence="7">
    <location>
        <begin position="33"/>
        <end position="353"/>
    </location>
</feature>
<keyword evidence="4 8" id="KW-0808">Transferase</keyword>
<evidence type="ECO:0000256" key="2">
    <source>
        <dbReference type="ARBA" id="ARBA00007970"/>
    </source>
</evidence>
<comment type="similarity">
    <text evidence="2">Belongs to the class-II pyridoxal-phosphate-dependent aminotransferase family. Histidinol-phosphate aminotransferase subfamily.</text>
</comment>
<dbReference type="AlphaFoldDB" id="A0A3A8QJ97"/>